<evidence type="ECO:0000313" key="2">
    <source>
        <dbReference type="EMBL" id="SEG73849.1"/>
    </source>
</evidence>
<organism evidence="2 3">
    <name type="scientific">Thermomonospora echinospora</name>
    <dbReference type="NCBI Taxonomy" id="1992"/>
    <lineage>
        <taxon>Bacteria</taxon>
        <taxon>Bacillati</taxon>
        <taxon>Actinomycetota</taxon>
        <taxon>Actinomycetes</taxon>
        <taxon>Streptosporangiales</taxon>
        <taxon>Thermomonosporaceae</taxon>
        <taxon>Thermomonospora</taxon>
    </lineage>
</organism>
<dbReference type="AlphaFoldDB" id="A0A1H6CLD6"/>
<reference evidence="3" key="1">
    <citation type="submission" date="2016-10" db="EMBL/GenBank/DDBJ databases">
        <authorList>
            <person name="Varghese N."/>
            <person name="Submissions S."/>
        </authorList>
    </citation>
    <scope>NUCLEOTIDE SEQUENCE [LARGE SCALE GENOMIC DNA]</scope>
    <source>
        <strain evidence="3">DSM 43163</strain>
    </source>
</reference>
<feature type="domain" description="ABM" evidence="1">
    <location>
        <begin position="21"/>
        <end position="75"/>
    </location>
</feature>
<keyword evidence="2" id="KW-0503">Monooxygenase</keyword>
<dbReference type="InterPro" id="IPR011008">
    <property type="entry name" value="Dimeric_a/b-barrel"/>
</dbReference>
<dbReference type="Gene3D" id="3.30.70.100">
    <property type="match status" value="1"/>
</dbReference>
<name>A0A1H6CLD6_9ACTN</name>
<dbReference type="Proteomes" id="UP000236723">
    <property type="component" value="Unassembled WGS sequence"/>
</dbReference>
<dbReference type="OrthoDB" id="1493813at2"/>
<keyword evidence="3" id="KW-1185">Reference proteome</keyword>
<evidence type="ECO:0000259" key="1">
    <source>
        <dbReference type="Pfam" id="PF03992"/>
    </source>
</evidence>
<gene>
    <name evidence="2" type="ORF">SAMN04489712_110162</name>
</gene>
<accession>A0A1H6CLD6</accession>
<dbReference type="EMBL" id="FNVO01000010">
    <property type="protein sequence ID" value="SEG73849.1"/>
    <property type="molecule type" value="Genomic_DNA"/>
</dbReference>
<dbReference type="Pfam" id="PF03992">
    <property type="entry name" value="ABM"/>
    <property type="match status" value="1"/>
</dbReference>
<sequence>MSADTGFYSIIDYTVDGPRTQRELVEAFAEIQERWVRFYPGYRSARFHVSVDGTRVYNIVHWASEADYRHFEATSDTEGRMAAIRRALEGLSGRAEPRMSGDPRYVVVREVGPGPQRTGS</sequence>
<proteinExistence type="predicted"/>
<dbReference type="RefSeq" id="WP_103939872.1">
    <property type="nucleotide sequence ID" value="NZ_FNVO01000010.1"/>
</dbReference>
<keyword evidence="2" id="KW-0560">Oxidoreductase</keyword>
<protein>
    <submittedName>
        <fullName evidence="2">C-6 monooxygenase</fullName>
    </submittedName>
</protein>
<evidence type="ECO:0000313" key="3">
    <source>
        <dbReference type="Proteomes" id="UP000236723"/>
    </source>
</evidence>
<dbReference type="GO" id="GO:0004497">
    <property type="term" value="F:monooxygenase activity"/>
    <property type="evidence" value="ECO:0007669"/>
    <property type="project" value="UniProtKB-KW"/>
</dbReference>
<dbReference type="InterPro" id="IPR007138">
    <property type="entry name" value="ABM_dom"/>
</dbReference>
<dbReference type="SUPFAM" id="SSF54909">
    <property type="entry name" value="Dimeric alpha+beta barrel"/>
    <property type="match status" value="1"/>
</dbReference>